<dbReference type="GO" id="GO:0009410">
    <property type="term" value="P:response to xenobiotic stimulus"/>
    <property type="evidence" value="ECO:0007669"/>
    <property type="project" value="TreeGrafter"/>
</dbReference>
<dbReference type="GO" id="GO:0004993">
    <property type="term" value="F:G protein-coupled serotonin receptor activity"/>
    <property type="evidence" value="ECO:0007669"/>
    <property type="project" value="UniProtKB-UniRule"/>
</dbReference>
<protein>
    <recommendedName>
        <fullName evidence="11">5-hydroxytryptamine receptor 2A</fullName>
        <shortName evidence="11">5-HT-2</shortName>
    </recommendedName>
    <alternativeName>
        <fullName evidence="11">Serotonin receptor 2A</fullName>
    </alternativeName>
</protein>
<evidence type="ECO:0000256" key="1">
    <source>
        <dbReference type="ARBA" id="ARBA00022475"/>
    </source>
</evidence>
<reference evidence="14" key="1">
    <citation type="submission" date="2025-08" db="UniProtKB">
        <authorList>
            <consortium name="RefSeq"/>
        </authorList>
    </citation>
    <scope>IDENTIFICATION</scope>
</reference>
<evidence type="ECO:0000256" key="9">
    <source>
        <dbReference type="ARBA" id="ARBA00023224"/>
    </source>
</evidence>
<dbReference type="GO" id="GO:0007187">
    <property type="term" value="P:G protein-coupled receptor signaling pathway, coupled to cyclic nucleotide second messenger"/>
    <property type="evidence" value="ECO:0007669"/>
    <property type="project" value="TreeGrafter"/>
</dbReference>
<dbReference type="SUPFAM" id="SSF81321">
    <property type="entry name" value="Family A G protein-coupled receptor-like"/>
    <property type="match status" value="1"/>
</dbReference>
<keyword evidence="7" id="KW-1015">Disulfide bond</keyword>
<dbReference type="SMART" id="SM01381">
    <property type="entry name" value="7TM_GPCR_Srsx"/>
    <property type="match status" value="1"/>
</dbReference>
<keyword evidence="6 11" id="KW-0472">Membrane</keyword>
<dbReference type="GO" id="GO:0007268">
    <property type="term" value="P:chemical synaptic transmission"/>
    <property type="evidence" value="ECO:0007669"/>
    <property type="project" value="TreeGrafter"/>
</dbReference>
<evidence type="ECO:0000256" key="11">
    <source>
        <dbReference type="RuleBase" id="RU368060"/>
    </source>
</evidence>
<feature type="transmembrane region" description="Helical" evidence="11">
    <location>
        <begin position="340"/>
        <end position="361"/>
    </location>
</feature>
<keyword evidence="13" id="KW-1185">Reference proteome</keyword>
<dbReference type="OrthoDB" id="420518at2759"/>
<dbReference type="GO" id="GO:0030424">
    <property type="term" value="C:axon"/>
    <property type="evidence" value="ECO:0007669"/>
    <property type="project" value="UniProtKB-SubCell"/>
</dbReference>
<evidence type="ECO:0000256" key="4">
    <source>
        <dbReference type="ARBA" id="ARBA00022989"/>
    </source>
</evidence>
<dbReference type="PRINTS" id="PR01101">
    <property type="entry name" value="5HTRECEPTOR"/>
</dbReference>
<evidence type="ECO:0000256" key="5">
    <source>
        <dbReference type="ARBA" id="ARBA00023040"/>
    </source>
</evidence>
<evidence type="ECO:0000313" key="13">
    <source>
        <dbReference type="Proteomes" id="UP000515152"/>
    </source>
</evidence>
<feature type="transmembrane region" description="Helical" evidence="11">
    <location>
        <begin position="115"/>
        <end position="141"/>
    </location>
</feature>
<evidence type="ECO:0000256" key="8">
    <source>
        <dbReference type="ARBA" id="ARBA00023170"/>
    </source>
</evidence>
<dbReference type="Pfam" id="PF00001">
    <property type="entry name" value="7tm_1"/>
    <property type="match status" value="1"/>
</dbReference>
<dbReference type="InterPro" id="IPR000276">
    <property type="entry name" value="GPCR_Rhodpsn"/>
</dbReference>
<dbReference type="CTD" id="559806"/>
<dbReference type="GO" id="GO:0005901">
    <property type="term" value="C:caveola"/>
    <property type="evidence" value="ECO:0007669"/>
    <property type="project" value="UniProtKB-SubCell"/>
</dbReference>
<feature type="transmembrane region" description="Helical" evidence="11">
    <location>
        <begin position="196"/>
        <end position="218"/>
    </location>
</feature>
<dbReference type="Gene3D" id="1.20.1070.10">
    <property type="entry name" value="Rhodopsin 7-helix transmembrane proteins"/>
    <property type="match status" value="1"/>
</dbReference>
<dbReference type="PROSITE" id="PS50262">
    <property type="entry name" value="G_PROTEIN_RECEP_F1_2"/>
    <property type="match status" value="1"/>
</dbReference>
<evidence type="ECO:0000313" key="14">
    <source>
        <dbReference type="RefSeq" id="XP_012678840.1"/>
    </source>
</evidence>
<gene>
    <name evidence="14" type="primary">htr2ab</name>
</gene>
<comment type="similarity">
    <text evidence="10">Belongs to the G-protein coupled receptor 1 family.</text>
</comment>
<feature type="transmembrane region" description="Helical" evidence="11">
    <location>
        <begin position="381"/>
        <end position="400"/>
    </location>
</feature>
<feature type="transmembrane region" description="Helical" evidence="11">
    <location>
        <begin position="153"/>
        <end position="175"/>
    </location>
</feature>
<evidence type="ECO:0000256" key="2">
    <source>
        <dbReference type="ARBA" id="ARBA00022610"/>
    </source>
</evidence>
<dbReference type="KEGG" id="char:105896612"/>
<keyword evidence="11" id="KW-0966">Cell projection</keyword>
<keyword evidence="8 10" id="KW-0675">Receptor</keyword>
<organism evidence="13 14">
    <name type="scientific">Clupea harengus</name>
    <name type="common">Atlantic herring</name>
    <dbReference type="NCBI Taxonomy" id="7950"/>
    <lineage>
        <taxon>Eukaryota</taxon>
        <taxon>Metazoa</taxon>
        <taxon>Chordata</taxon>
        <taxon>Craniata</taxon>
        <taxon>Vertebrata</taxon>
        <taxon>Euteleostomi</taxon>
        <taxon>Actinopterygii</taxon>
        <taxon>Neopterygii</taxon>
        <taxon>Teleostei</taxon>
        <taxon>Clupei</taxon>
        <taxon>Clupeiformes</taxon>
        <taxon>Clupeoidei</taxon>
        <taxon>Clupeidae</taxon>
        <taxon>Clupea</taxon>
    </lineage>
</organism>
<dbReference type="GO" id="GO:0007210">
    <property type="term" value="P:serotonin receptor signaling pathway"/>
    <property type="evidence" value="ECO:0007669"/>
    <property type="project" value="TreeGrafter"/>
</dbReference>
<evidence type="ECO:0000256" key="7">
    <source>
        <dbReference type="ARBA" id="ARBA00023157"/>
    </source>
</evidence>
<keyword evidence="1 11" id="KW-1003">Cell membrane</keyword>
<dbReference type="GO" id="GO:0051209">
    <property type="term" value="P:release of sequestered calcium ion into cytosol"/>
    <property type="evidence" value="ECO:0007669"/>
    <property type="project" value="TreeGrafter"/>
</dbReference>
<keyword evidence="11" id="KW-0968">Cytoplasmic vesicle</keyword>
<keyword evidence="11" id="KW-0770">Synapse</keyword>
<evidence type="ECO:0000259" key="12">
    <source>
        <dbReference type="PROSITE" id="PS50262"/>
    </source>
</evidence>
<dbReference type="GO" id="GO:0030425">
    <property type="term" value="C:dendrite"/>
    <property type="evidence" value="ECO:0007669"/>
    <property type="project" value="UniProtKB-SubCell"/>
</dbReference>
<name>A0A6P3VR38_CLUHA</name>
<dbReference type="RefSeq" id="XP_012678840.1">
    <property type="nucleotide sequence ID" value="XM_012823386.3"/>
</dbReference>
<dbReference type="GO" id="GO:0030594">
    <property type="term" value="F:neurotransmitter receptor activity"/>
    <property type="evidence" value="ECO:0007669"/>
    <property type="project" value="TreeGrafter"/>
</dbReference>
<keyword evidence="5 10" id="KW-0297">G-protein coupled receptor</keyword>
<dbReference type="PANTHER" id="PTHR24247">
    <property type="entry name" value="5-HYDROXYTRYPTAMINE RECEPTOR"/>
    <property type="match status" value="1"/>
</dbReference>
<keyword evidence="2" id="KW-0085">Behavior</keyword>
<comment type="subcellular location">
    <subcellularLocation>
        <location evidence="11">Cell membrane</location>
        <topology evidence="11">Multi-pass membrane protein</topology>
    </subcellularLocation>
    <subcellularLocation>
        <location evidence="11">Cell projection</location>
        <location evidence="11">Dendrite</location>
    </subcellularLocation>
    <subcellularLocation>
        <location evidence="11">Cell projection</location>
        <location evidence="11">Axon</location>
    </subcellularLocation>
    <subcellularLocation>
        <location evidence="11">Cytoplasmic vesicle</location>
    </subcellularLocation>
    <subcellularLocation>
        <location evidence="11">Membrane</location>
        <location evidence="11">Caveola</location>
    </subcellularLocation>
    <subcellularLocation>
        <location evidence="11">Presynapse</location>
    </subcellularLocation>
</comment>
<evidence type="ECO:0000256" key="3">
    <source>
        <dbReference type="ARBA" id="ARBA00022692"/>
    </source>
</evidence>
<dbReference type="Proteomes" id="UP000515152">
    <property type="component" value="Chromosome 21"/>
</dbReference>
<feature type="transmembrane region" description="Helical" evidence="11">
    <location>
        <begin position="238"/>
        <end position="260"/>
    </location>
</feature>
<dbReference type="GO" id="GO:0031410">
    <property type="term" value="C:cytoplasmic vesicle"/>
    <property type="evidence" value="ECO:0007669"/>
    <property type="project" value="UniProtKB-SubCell"/>
</dbReference>
<dbReference type="GO" id="GO:0007208">
    <property type="term" value="P:phospholipase C-activating serotonin receptor signaling pathway"/>
    <property type="evidence" value="ECO:0007669"/>
    <property type="project" value="TreeGrafter"/>
</dbReference>
<keyword evidence="9 10" id="KW-0807">Transducer</keyword>
<dbReference type="AlphaFoldDB" id="A0A6P3VR38"/>
<sequence>MRVEGFAMMAHQNNQSRLMSSLISAMTLPPFGSEVLSSEAEVVLGYVFHNESLECNRTADMNKTSGSGCVASATQSPKNWVALLILVAIIITVTGNILVIMAVTLERKLHNATNYFLMSLAAADLLLGLLVMPIAMVNILYDYSWPLPSTLCPIWIFLDVLLSTASIMHLCAISLDRYIGIRNPIHHSRSNSRTRARIKISAAWTISVVISLPIPVLGLRNQSKFIHGRSCQMMDGSFVLIGSFVAFFIPLTIMLVTYFLTIRALQSEATLCLDQLVPRPKWSSALGFLPRGSLSSERLFLQRSLSRDGGDATVPMASGVAPFGRRTMQSISNEQKASKVLGIVFFLFVAMWCPFFVTNVLAVACNPTICPQSLMEMLLNIFVWVGYMSSAVNPLVYTLFNKTYRAAFARYVRCRCREERRPLQFILVNTIPPLAFSSSRIHLRGDRALRRATETCDLGGSIGMNALHSPKSRTGYEPEESISHV</sequence>
<dbReference type="InterPro" id="IPR002231">
    <property type="entry name" value="5HT_rcpt"/>
</dbReference>
<accession>A0A6P3VR38</accession>
<dbReference type="PRINTS" id="PR00237">
    <property type="entry name" value="GPCRRHODOPSN"/>
</dbReference>
<proteinExistence type="inferred from homology"/>
<dbReference type="GO" id="GO:0098793">
    <property type="term" value="C:presynapse"/>
    <property type="evidence" value="ECO:0007669"/>
    <property type="project" value="UniProtKB-SubCell"/>
</dbReference>
<comment type="function">
    <text evidence="11">G-protein coupled receptor for 5-hydroxytryptamine (serotonin).</text>
</comment>
<evidence type="ECO:0000256" key="6">
    <source>
        <dbReference type="ARBA" id="ARBA00023136"/>
    </source>
</evidence>
<dbReference type="GeneID" id="105896612"/>
<keyword evidence="4 11" id="KW-1133">Transmembrane helix</keyword>
<dbReference type="InterPro" id="IPR017452">
    <property type="entry name" value="GPCR_Rhodpsn_7TM"/>
</dbReference>
<dbReference type="PANTHER" id="PTHR24247:SF30">
    <property type="entry name" value="5-HYDROXYTRYPTAMINE RECEPTOR 2A"/>
    <property type="match status" value="1"/>
</dbReference>
<keyword evidence="3 10" id="KW-0812">Transmembrane</keyword>
<feature type="domain" description="G-protein coupled receptors family 1 profile" evidence="12">
    <location>
        <begin position="95"/>
        <end position="397"/>
    </location>
</feature>
<dbReference type="PROSITE" id="PS00237">
    <property type="entry name" value="G_PROTEIN_RECEP_F1_1"/>
    <property type="match status" value="1"/>
</dbReference>
<evidence type="ECO:0000256" key="10">
    <source>
        <dbReference type="RuleBase" id="RU000688"/>
    </source>
</evidence>
<feature type="transmembrane region" description="Helical" evidence="11">
    <location>
        <begin position="80"/>
        <end position="103"/>
    </location>
</feature>